<dbReference type="EMBL" id="VSSQ01017591">
    <property type="protein sequence ID" value="MPM60032.1"/>
    <property type="molecule type" value="Genomic_DNA"/>
</dbReference>
<dbReference type="PANTHER" id="PTHR34582">
    <property type="entry name" value="UPF0702 TRANSMEMBRANE PROTEIN YCAP"/>
    <property type="match status" value="1"/>
</dbReference>
<dbReference type="AlphaFoldDB" id="A0A645B3K1"/>
<gene>
    <name evidence="9" type="ORF">SDC9_106879</name>
</gene>
<evidence type="ECO:0000256" key="2">
    <source>
        <dbReference type="ARBA" id="ARBA00006448"/>
    </source>
</evidence>
<accession>A0A645B3K1</accession>
<name>A0A645B3K1_9ZZZZ</name>
<dbReference type="InterPro" id="IPR023090">
    <property type="entry name" value="UPF0702_alpha/beta_dom_sf"/>
</dbReference>
<protein>
    <recommendedName>
        <fullName evidence="8">YetF C-terminal domain-containing protein</fullName>
    </recommendedName>
</protein>
<dbReference type="Pfam" id="PF04239">
    <property type="entry name" value="DUF421"/>
    <property type="match status" value="1"/>
</dbReference>
<evidence type="ECO:0000313" key="9">
    <source>
        <dbReference type="EMBL" id="MPM60032.1"/>
    </source>
</evidence>
<comment type="similarity">
    <text evidence="2">Belongs to the UPF0702 family.</text>
</comment>
<sequence>MIGADLADPKLKYLPTAYAIILVIFFQNLVTYFKIKSRKFGKLATFGPTIVIQNGNMLHENMRRLKYTTENILMLLREKDIFDLNEVEFAVIEDNGTLNVLKKSEYIPVTPKDLNLQTRYKGLSIPVVIDGEVHEGNLKKLGLTREWLSQQLKTIEIKTVKDVFYAEINSEGKIYISRIIKGSGLNGDFKIC</sequence>
<dbReference type="Gene3D" id="3.30.240.20">
    <property type="entry name" value="bsu07140 like domains"/>
    <property type="match status" value="2"/>
</dbReference>
<evidence type="ECO:0000256" key="3">
    <source>
        <dbReference type="ARBA" id="ARBA00022475"/>
    </source>
</evidence>
<dbReference type="InterPro" id="IPR007353">
    <property type="entry name" value="DUF421"/>
</dbReference>
<feature type="domain" description="YetF C-terminal" evidence="8">
    <location>
        <begin position="36"/>
        <end position="169"/>
    </location>
</feature>
<evidence type="ECO:0000256" key="4">
    <source>
        <dbReference type="ARBA" id="ARBA00022692"/>
    </source>
</evidence>
<evidence type="ECO:0000259" key="8">
    <source>
        <dbReference type="Pfam" id="PF04239"/>
    </source>
</evidence>
<reference evidence="9" key="1">
    <citation type="submission" date="2019-08" db="EMBL/GenBank/DDBJ databases">
        <authorList>
            <person name="Kucharzyk K."/>
            <person name="Murdoch R.W."/>
            <person name="Higgins S."/>
            <person name="Loffler F."/>
        </authorList>
    </citation>
    <scope>NUCLEOTIDE SEQUENCE</scope>
</reference>
<evidence type="ECO:0000256" key="1">
    <source>
        <dbReference type="ARBA" id="ARBA00004651"/>
    </source>
</evidence>
<dbReference type="PANTHER" id="PTHR34582:SF6">
    <property type="entry name" value="UPF0702 TRANSMEMBRANE PROTEIN YCAP"/>
    <property type="match status" value="1"/>
</dbReference>
<comment type="subcellular location">
    <subcellularLocation>
        <location evidence="1">Cell membrane</location>
        <topology evidence="1">Multi-pass membrane protein</topology>
    </subcellularLocation>
</comment>
<keyword evidence="4 7" id="KW-0812">Transmembrane</keyword>
<feature type="transmembrane region" description="Helical" evidence="7">
    <location>
        <begin position="13"/>
        <end position="33"/>
    </location>
</feature>
<comment type="caution">
    <text evidence="9">The sequence shown here is derived from an EMBL/GenBank/DDBJ whole genome shotgun (WGS) entry which is preliminary data.</text>
</comment>
<evidence type="ECO:0000256" key="5">
    <source>
        <dbReference type="ARBA" id="ARBA00022989"/>
    </source>
</evidence>
<keyword evidence="5 7" id="KW-1133">Transmembrane helix</keyword>
<keyword evidence="6 7" id="KW-0472">Membrane</keyword>
<evidence type="ECO:0000256" key="6">
    <source>
        <dbReference type="ARBA" id="ARBA00023136"/>
    </source>
</evidence>
<keyword evidence="3" id="KW-1003">Cell membrane</keyword>
<dbReference type="GO" id="GO:0005886">
    <property type="term" value="C:plasma membrane"/>
    <property type="evidence" value="ECO:0007669"/>
    <property type="project" value="UniProtKB-SubCell"/>
</dbReference>
<evidence type="ECO:0000256" key="7">
    <source>
        <dbReference type="SAM" id="Phobius"/>
    </source>
</evidence>
<proteinExistence type="inferred from homology"/>
<organism evidence="9">
    <name type="scientific">bioreactor metagenome</name>
    <dbReference type="NCBI Taxonomy" id="1076179"/>
    <lineage>
        <taxon>unclassified sequences</taxon>
        <taxon>metagenomes</taxon>
        <taxon>ecological metagenomes</taxon>
    </lineage>
</organism>